<comment type="caution">
    <text evidence="1">The sequence shown here is derived from an EMBL/GenBank/DDBJ whole genome shotgun (WGS) entry which is preliminary data.</text>
</comment>
<organism evidence="1 2">
    <name type="scientific">Elysia marginata</name>
    <dbReference type="NCBI Taxonomy" id="1093978"/>
    <lineage>
        <taxon>Eukaryota</taxon>
        <taxon>Metazoa</taxon>
        <taxon>Spiralia</taxon>
        <taxon>Lophotrochozoa</taxon>
        <taxon>Mollusca</taxon>
        <taxon>Gastropoda</taxon>
        <taxon>Heterobranchia</taxon>
        <taxon>Euthyneura</taxon>
        <taxon>Panpulmonata</taxon>
        <taxon>Sacoglossa</taxon>
        <taxon>Placobranchoidea</taxon>
        <taxon>Plakobranchidae</taxon>
        <taxon>Elysia</taxon>
    </lineage>
</organism>
<sequence>MKLAVDRRRLSRGNARNACRSLSGKANRVRLEVERTYLCRLSPAFRETGWKETKELFLSTGTEERFLTLVTESFRRATGVVSMAPSKTLRGTLLFL</sequence>
<keyword evidence="2" id="KW-1185">Reference proteome</keyword>
<name>A0AAV4FAS6_9GAST</name>
<reference evidence="1 2" key="1">
    <citation type="journal article" date="2021" name="Elife">
        <title>Chloroplast acquisition without the gene transfer in kleptoplastic sea slugs, Plakobranchus ocellatus.</title>
        <authorList>
            <person name="Maeda T."/>
            <person name="Takahashi S."/>
            <person name="Yoshida T."/>
            <person name="Shimamura S."/>
            <person name="Takaki Y."/>
            <person name="Nagai Y."/>
            <person name="Toyoda A."/>
            <person name="Suzuki Y."/>
            <person name="Arimoto A."/>
            <person name="Ishii H."/>
            <person name="Satoh N."/>
            <person name="Nishiyama T."/>
            <person name="Hasebe M."/>
            <person name="Maruyama T."/>
            <person name="Minagawa J."/>
            <person name="Obokata J."/>
            <person name="Shigenobu S."/>
        </authorList>
    </citation>
    <scope>NUCLEOTIDE SEQUENCE [LARGE SCALE GENOMIC DNA]</scope>
</reference>
<evidence type="ECO:0000313" key="1">
    <source>
        <dbReference type="EMBL" id="GFR70492.1"/>
    </source>
</evidence>
<dbReference type="Proteomes" id="UP000762676">
    <property type="component" value="Unassembled WGS sequence"/>
</dbReference>
<dbReference type="AlphaFoldDB" id="A0AAV4FAS6"/>
<evidence type="ECO:0000313" key="2">
    <source>
        <dbReference type="Proteomes" id="UP000762676"/>
    </source>
</evidence>
<dbReference type="EMBL" id="BMAT01007748">
    <property type="protein sequence ID" value="GFR70492.1"/>
    <property type="molecule type" value="Genomic_DNA"/>
</dbReference>
<gene>
    <name evidence="1" type="ORF">ElyMa_003787600</name>
</gene>
<protein>
    <submittedName>
        <fullName evidence="1">Uncharacterized protein</fullName>
    </submittedName>
</protein>
<accession>A0AAV4FAS6</accession>
<proteinExistence type="predicted"/>